<evidence type="ECO:0000256" key="6">
    <source>
        <dbReference type="SAM" id="MobiDB-lite"/>
    </source>
</evidence>
<evidence type="ECO:0000313" key="9">
    <source>
        <dbReference type="EnsemblPlants" id="OB05G29250.1"/>
    </source>
</evidence>
<feature type="domain" description="Bifunctional inhibitor/plant lipid transfer protein/seed storage helical" evidence="8">
    <location>
        <begin position="46"/>
        <end position="186"/>
    </location>
</feature>
<comment type="function">
    <text evidence="1">Seed storage protein.</text>
</comment>
<dbReference type="AlphaFoldDB" id="J3M8K1"/>
<dbReference type="EnsemblPlants" id="OB05G29250.1">
    <property type="protein sequence ID" value="OB05G29250.1"/>
    <property type="gene ID" value="OB05G29250"/>
</dbReference>
<evidence type="ECO:0000256" key="5">
    <source>
        <dbReference type="ARBA" id="ARBA00023129"/>
    </source>
</evidence>
<keyword evidence="7" id="KW-0732">Signal</keyword>
<dbReference type="HOGENOM" id="CLU_1404429_0_0_1"/>
<feature type="region of interest" description="Disordered" evidence="6">
    <location>
        <begin position="114"/>
        <end position="158"/>
    </location>
</feature>
<dbReference type="OMA" id="RMRCCQQ"/>
<dbReference type="SUPFAM" id="SSF47699">
    <property type="entry name" value="Bifunctional inhibitor/lipid-transfer protein/seed storage 2S albumin"/>
    <property type="match status" value="1"/>
</dbReference>
<feature type="signal peptide" evidence="7">
    <location>
        <begin position="1"/>
        <end position="19"/>
    </location>
</feature>
<evidence type="ECO:0000256" key="4">
    <source>
        <dbReference type="ARBA" id="ARBA00022761"/>
    </source>
</evidence>
<protein>
    <recommendedName>
        <fullName evidence="8">Bifunctional inhibitor/plant lipid transfer protein/seed storage helical domain-containing protein</fullName>
    </recommendedName>
</protein>
<evidence type="ECO:0000256" key="2">
    <source>
        <dbReference type="ARBA" id="ARBA00004613"/>
    </source>
</evidence>
<dbReference type="GO" id="GO:0005576">
    <property type="term" value="C:extracellular region"/>
    <property type="evidence" value="ECO:0007669"/>
    <property type="project" value="UniProtKB-SubCell"/>
</dbReference>
<evidence type="ECO:0000256" key="1">
    <source>
        <dbReference type="ARBA" id="ARBA00003839"/>
    </source>
</evidence>
<dbReference type="Proteomes" id="UP000006038">
    <property type="component" value="Chromosome 5"/>
</dbReference>
<dbReference type="InterPro" id="IPR036312">
    <property type="entry name" value="Bifun_inhib/LTP/seed_sf"/>
</dbReference>
<evidence type="ECO:0000259" key="8">
    <source>
        <dbReference type="SMART" id="SM00499"/>
    </source>
</evidence>
<dbReference type="eggNOG" id="ENOG502R604">
    <property type="taxonomic scope" value="Eukaryota"/>
</dbReference>
<dbReference type="InterPro" id="IPR016140">
    <property type="entry name" value="Bifunc_inhib/LTP/seed_store"/>
</dbReference>
<dbReference type="InterPro" id="IPR001419">
    <property type="entry name" value="Glutenin"/>
</dbReference>
<reference evidence="9" key="2">
    <citation type="submission" date="2013-04" db="UniProtKB">
        <authorList>
            <consortium name="EnsemblPlants"/>
        </authorList>
    </citation>
    <scope>IDENTIFICATION</scope>
</reference>
<dbReference type="PANTHER" id="PTHR34481:SF9">
    <property type="entry name" value="19 KDA GLOBULIN"/>
    <property type="match status" value="1"/>
</dbReference>
<evidence type="ECO:0000256" key="7">
    <source>
        <dbReference type="SAM" id="SignalP"/>
    </source>
</evidence>
<dbReference type="Pfam" id="PF03157">
    <property type="entry name" value="Glutenin_hmw"/>
    <property type="match status" value="1"/>
</dbReference>
<dbReference type="SMART" id="SM00499">
    <property type="entry name" value="AAI"/>
    <property type="match status" value="1"/>
</dbReference>
<accession>J3M8K1</accession>
<keyword evidence="5" id="KW-0708">Seed storage protein</keyword>
<keyword evidence="3" id="KW-0964">Secreted</keyword>
<keyword evidence="10" id="KW-1185">Reference proteome</keyword>
<dbReference type="PANTHER" id="PTHR34481">
    <property type="entry name" value="TRYPSIN/FACTOR XIIA INHIBITOR-RELATED"/>
    <property type="match status" value="1"/>
</dbReference>
<organism evidence="9">
    <name type="scientific">Oryza brachyantha</name>
    <name type="common">malo sina</name>
    <dbReference type="NCBI Taxonomy" id="4533"/>
    <lineage>
        <taxon>Eukaryota</taxon>
        <taxon>Viridiplantae</taxon>
        <taxon>Streptophyta</taxon>
        <taxon>Embryophyta</taxon>
        <taxon>Tracheophyta</taxon>
        <taxon>Spermatophyta</taxon>
        <taxon>Magnoliopsida</taxon>
        <taxon>Liliopsida</taxon>
        <taxon>Poales</taxon>
        <taxon>Poaceae</taxon>
        <taxon>BOP clade</taxon>
        <taxon>Oryzoideae</taxon>
        <taxon>Oryzeae</taxon>
        <taxon>Oryzinae</taxon>
        <taxon>Oryza</taxon>
    </lineage>
</organism>
<dbReference type="Gramene" id="OB05G29250.1">
    <property type="protein sequence ID" value="OB05G29250.1"/>
    <property type="gene ID" value="OB05G29250"/>
</dbReference>
<evidence type="ECO:0000256" key="3">
    <source>
        <dbReference type="ARBA" id="ARBA00022525"/>
    </source>
</evidence>
<feature type="chain" id="PRO_5003773228" description="Bifunctional inhibitor/plant lipid transfer protein/seed storage helical domain-containing protein" evidence="7">
    <location>
        <begin position="20"/>
        <end position="194"/>
    </location>
</feature>
<dbReference type="PRINTS" id="PR00210">
    <property type="entry name" value="GLUTENIN"/>
</dbReference>
<keyword evidence="4" id="KW-0758">Storage protein</keyword>
<evidence type="ECO:0000313" key="10">
    <source>
        <dbReference type="Proteomes" id="UP000006038"/>
    </source>
</evidence>
<name>J3M8K1_ORYBR</name>
<proteinExistence type="predicted"/>
<dbReference type="GO" id="GO:0045735">
    <property type="term" value="F:nutrient reservoir activity"/>
    <property type="evidence" value="ECO:0007669"/>
    <property type="project" value="UniProtKB-KW"/>
</dbReference>
<feature type="compositionally biased region" description="Low complexity" evidence="6">
    <location>
        <begin position="122"/>
        <end position="157"/>
    </location>
</feature>
<sequence>MAKVVFLAALLAALVAVSAAQLSESEMRFRDRQCMREVQDSPLDACRQVLDRQVTRRGGAPPQVRPPGAAARGVRMRCCQQLQDVSRECRCAAVRRMVRDYEESMPMPLEQGQIRYYGGEGSSSEPGYYGEGSSSSEQGYYGEGSSSSEQGYYGEQQPQMTRVRLTRAKQYAAQLPSMCRVEPQQCSIFAAGQY</sequence>
<reference evidence="9" key="1">
    <citation type="journal article" date="2013" name="Nat. Commun.">
        <title>Whole-genome sequencing of Oryza brachyantha reveals mechanisms underlying Oryza genome evolution.</title>
        <authorList>
            <person name="Chen J."/>
            <person name="Huang Q."/>
            <person name="Gao D."/>
            <person name="Wang J."/>
            <person name="Lang Y."/>
            <person name="Liu T."/>
            <person name="Li B."/>
            <person name="Bai Z."/>
            <person name="Luis Goicoechea J."/>
            <person name="Liang C."/>
            <person name="Chen C."/>
            <person name="Zhang W."/>
            <person name="Sun S."/>
            <person name="Liao Y."/>
            <person name="Zhang X."/>
            <person name="Yang L."/>
            <person name="Song C."/>
            <person name="Wang M."/>
            <person name="Shi J."/>
            <person name="Liu G."/>
            <person name="Liu J."/>
            <person name="Zhou H."/>
            <person name="Zhou W."/>
            <person name="Yu Q."/>
            <person name="An N."/>
            <person name="Chen Y."/>
            <person name="Cai Q."/>
            <person name="Wang B."/>
            <person name="Liu B."/>
            <person name="Min J."/>
            <person name="Huang Y."/>
            <person name="Wu H."/>
            <person name="Li Z."/>
            <person name="Zhang Y."/>
            <person name="Yin Y."/>
            <person name="Song W."/>
            <person name="Jiang J."/>
            <person name="Jackson S.A."/>
            <person name="Wing R.A."/>
            <person name="Wang J."/>
            <person name="Chen M."/>
        </authorList>
    </citation>
    <scope>NUCLEOTIDE SEQUENCE [LARGE SCALE GENOMIC DNA]</scope>
    <source>
        <strain evidence="9">cv. IRGC 101232</strain>
    </source>
</reference>
<dbReference type="STRING" id="4533.J3M8K1"/>
<dbReference type="GO" id="GO:0019863">
    <property type="term" value="F:IgE binding"/>
    <property type="evidence" value="ECO:0007669"/>
    <property type="project" value="EnsemblPlants"/>
</dbReference>
<dbReference type="Gene3D" id="1.10.110.10">
    <property type="entry name" value="Plant lipid-transfer and hydrophobic proteins"/>
    <property type="match status" value="1"/>
</dbReference>
<comment type="subcellular location">
    <subcellularLocation>
        <location evidence="2">Secreted</location>
    </subcellularLocation>
</comment>